<reference evidence="3" key="1">
    <citation type="submission" date="2017-05" db="EMBL/GenBank/DDBJ databases">
        <authorList>
            <person name="Rodrigo-Torres L."/>
            <person name="Arahal R. D."/>
            <person name="Lucena T."/>
        </authorList>
    </citation>
    <scope>NUCLEOTIDE SEQUENCE [LARGE SCALE GENOMIC DNA]</scope>
    <source>
        <strain evidence="3">CECT 8649</strain>
    </source>
</reference>
<evidence type="ECO:0000313" key="3">
    <source>
        <dbReference type="Proteomes" id="UP000225972"/>
    </source>
</evidence>
<proteinExistence type="predicted"/>
<name>A0A238JAP1_9RHOB</name>
<dbReference type="Proteomes" id="UP000225972">
    <property type="component" value="Unassembled WGS sequence"/>
</dbReference>
<keyword evidence="3" id="KW-1185">Reference proteome</keyword>
<sequence length="32" mass="3311">MNGAVELGRCPAPSKLGTPRDIFGPEKQGRGA</sequence>
<dbReference type="AlphaFoldDB" id="A0A238JAP1"/>
<feature type="region of interest" description="Disordered" evidence="1">
    <location>
        <begin position="1"/>
        <end position="32"/>
    </location>
</feature>
<accession>A0A238JAP1</accession>
<organism evidence="2 3">
    <name type="scientific">Pelagimonas phthalicica</name>
    <dbReference type="NCBI Taxonomy" id="1037362"/>
    <lineage>
        <taxon>Bacteria</taxon>
        <taxon>Pseudomonadati</taxon>
        <taxon>Pseudomonadota</taxon>
        <taxon>Alphaproteobacteria</taxon>
        <taxon>Rhodobacterales</taxon>
        <taxon>Roseobacteraceae</taxon>
        <taxon>Pelagimonas</taxon>
    </lineage>
</organism>
<evidence type="ECO:0000313" key="2">
    <source>
        <dbReference type="EMBL" id="SMX27770.1"/>
    </source>
</evidence>
<gene>
    <name evidence="2" type="ORF">TRP8649_01880</name>
</gene>
<dbReference type="EMBL" id="FXXP01000001">
    <property type="protein sequence ID" value="SMX27770.1"/>
    <property type="molecule type" value="Genomic_DNA"/>
</dbReference>
<evidence type="ECO:0000256" key="1">
    <source>
        <dbReference type="SAM" id="MobiDB-lite"/>
    </source>
</evidence>
<feature type="compositionally biased region" description="Basic and acidic residues" evidence="1">
    <location>
        <begin position="23"/>
        <end position="32"/>
    </location>
</feature>
<protein>
    <submittedName>
        <fullName evidence="2">Uncharacterized protein</fullName>
    </submittedName>
</protein>